<evidence type="ECO:0000313" key="2">
    <source>
        <dbReference type="WBParaSite" id="RSKR_0000298900.1"/>
    </source>
</evidence>
<sequence>MAMAQEQWSNNFSATWSTPKETSDHVSSPISVPNSQSLNLMNSMEQNGLLTQIVDNVLCSSPGGNYSSTNLPFGPKSTEKSSSNGSIKSSNTKIPSARPSDDNLNHFNNAENNIPPVIPIGTTPDYFSFNMISNMQNGMPPMMYQQQQHSQTPQHGFGTMNTWGNSMFSSPLHMQSINEPQIMNRDIGNLYSTSPAQGINTFSMQHFQPIPPNLNSAFDGLSLGGTSNHSGDRRNSVSSHVSGDFYPGFNHGYMMPNTNTMMHNGNGISNMFPSQPQMNRGNFSNNGTVSSHHHSTGPRRTTNNRHHESEKMANRSTLLDDFRNNRTPHLTLQDLGKQAVEFAQDQYGSRYLQSCLMKASNRDKEIVFEELIPHANTLIEHVFSNYVIQKFFEYGTPSQRTRLIAAIKGNVVELASSMYGCRVIQKAFETISSKEQLELLQEIKPEVTTLMKDNNANHVIQKIIEKVPPSELQFIIDSFFKKNGESVNNLSCHPYGCRVIQRILEHCNQDQKRPVLEEIHRNIETLITWVIIHGEPEDIKRIVDVIKKDILKYSQHKFASNVIEKCLDTAGNQHKNVLIDAVCGDDQNNSIIHTLLICQFGNFVIQKMLSVGDSSHRKKIMLAIKPHISSLRKASYGKHIIGFISANSEIMWSRSFRAGSRLYTGAIATGGFTLASTVAFQPKSERVDGVDPNPKARHILGESDKTGLKPRLYQYQTCPFCSKVRTVLEYYGFDYELIEVNPLSRAQLKFTNGASKKVPVVTCSCQSQHFAESSLIISMLATYLTRKELTFKEVTDFYPPLVQVEAATGKEVTKHPNQYFIMMGETTMRDYEIQNAREEREWREWVDTHFVHIISPSIYRTLEESFQTFKWFSKAGNWEDIFSTFERQAAIYVGGLGMYFVAQRLKKRHNINDARKEMAEALEKWVEAIGPSRTFMGGKEPNLADLSLYGAIQSFVGLDVFEEMKQKTKITKWYTEMDKAVKSRLGTKYIKGKNVC</sequence>
<dbReference type="WBParaSite" id="RSKR_0000298900.1">
    <property type="protein sequence ID" value="RSKR_0000298900.1"/>
    <property type="gene ID" value="RSKR_0000298900"/>
</dbReference>
<organism evidence="1 2">
    <name type="scientific">Rhabditophanes sp. KR3021</name>
    <dbReference type="NCBI Taxonomy" id="114890"/>
    <lineage>
        <taxon>Eukaryota</taxon>
        <taxon>Metazoa</taxon>
        <taxon>Ecdysozoa</taxon>
        <taxon>Nematoda</taxon>
        <taxon>Chromadorea</taxon>
        <taxon>Rhabditida</taxon>
        <taxon>Tylenchina</taxon>
        <taxon>Panagrolaimomorpha</taxon>
        <taxon>Strongyloidoidea</taxon>
        <taxon>Alloionematidae</taxon>
        <taxon>Rhabditophanes</taxon>
    </lineage>
</organism>
<reference evidence="2" key="1">
    <citation type="submission" date="2016-11" db="UniProtKB">
        <authorList>
            <consortium name="WormBaseParasite"/>
        </authorList>
    </citation>
    <scope>IDENTIFICATION</scope>
    <source>
        <strain evidence="2">KR3021</strain>
    </source>
</reference>
<accession>A0AC35TPV2</accession>
<proteinExistence type="predicted"/>
<dbReference type="Proteomes" id="UP000095286">
    <property type="component" value="Unplaced"/>
</dbReference>
<name>A0AC35TPV2_9BILA</name>
<evidence type="ECO:0000313" key="1">
    <source>
        <dbReference type="Proteomes" id="UP000095286"/>
    </source>
</evidence>
<protein>
    <submittedName>
        <fullName evidence="2">Prostaglandin E synthase 2</fullName>
    </submittedName>
</protein>